<dbReference type="InterPro" id="IPR016169">
    <property type="entry name" value="FAD-bd_PCMH_sub2"/>
</dbReference>
<dbReference type="SUPFAM" id="SSF56176">
    <property type="entry name" value="FAD-binding/transporter-associated domain-like"/>
    <property type="match status" value="1"/>
</dbReference>
<gene>
    <name evidence="7" type="ORF">PT974_07651</name>
</gene>
<feature type="domain" description="FAD-binding PCMH-type" evidence="6">
    <location>
        <begin position="1"/>
        <end position="167"/>
    </location>
</feature>
<evidence type="ECO:0000256" key="5">
    <source>
        <dbReference type="ARBA" id="ARBA00023136"/>
    </source>
</evidence>
<dbReference type="PANTHER" id="PTHR10801">
    <property type="entry name" value="24-DEHYDROCHOLESTEROL REDUCTASE"/>
    <property type="match status" value="1"/>
</dbReference>
<protein>
    <recommendedName>
        <fullName evidence="2">Delta(24)-sterol reductase</fullName>
        <ecNumber evidence="2">1.3.1.72</ecNumber>
    </recommendedName>
</protein>
<evidence type="ECO:0000256" key="2">
    <source>
        <dbReference type="ARBA" id="ARBA00012405"/>
    </source>
</evidence>
<dbReference type="InterPro" id="IPR040165">
    <property type="entry name" value="Diminuto-like"/>
</dbReference>
<dbReference type="Gene3D" id="3.30.465.10">
    <property type="match status" value="1"/>
</dbReference>
<dbReference type="InterPro" id="IPR016166">
    <property type="entry name" value="FAD-bd_PCMH"/>
</dbReference>
<dbReference type="InterPro" id="IPR036318">
    <property type="entry name" value="FAD-bd_PCMH-like_sf"/>
</dbReference>
<dbReference type="Pfam" id="PF01565">
    <property type="entry name" value="FAD_binding_4"/>
    <property type="match status" value="1"/>
</dbReference>
<evidence type="ECO:0000256" key="4">
    <source>
        <dbReference type="ARBA" id="ARBA00022989"/>
    </source>
</evidence>
<sequence length="516" mass="58646">MERHAQIVDGVATAVRGFFKRGESYRIFHGSTNSTRPRPGPNQNIVDISSLSNVVSVDTNARTALVEPNVPMDRLVEATLPHGLVPPVVMEFPGITAGGGFSGTSGESSSFRHGFFNDTINYVEMILGNGDVVKASRSERPDLFHGAAGAVGTLGTTTLMELRLVEAQKWVKTTYYRTNTISEAITRVQDETKDPKNDYVDGILFSNNHGVIVTGQLTNEKPEDCVPRTFSKASDPWFYMYVQDKTQDLASSSFVTDYMPLGEYLFRYDRAGFWVGRQGYTYFKYIPFNNFFRWFLDDFSHTRTLYQALHGSGISSEFVVQDLGLPYDTAETFINFVDDELDIWPLWLCPLKEAAMPTFHPVTSDTAETPSEKDENTSLTPSRPMLNIGVWGWGPRNNYEEFIHKNRALEDKLVELGGRKWLYAHTYYSEEEFWKIYNRPWYQALREKYSATTLPTVYDKVKIDIEAKKQERKKWTSSFVSNWPVGGLYGMWLAVRSGDIGLHRNAEWKYNGDGSS</sequence>
<dbReference type="PROSITE" id="PS51387">
    <property type="entry name" value="FAD_PCMH"/>
    <property type="match status" value="1"/>
</dbReference>
<comment type="subcellular location">
    <subcellularLocation>
        <location evidence="1">Membrane</location>
        <topology evidence="1">Single-pass membrane protein</topology>
    </subcellularLocation>
</comment>
<evidence type="ECO:0000259" key="6">
    <source>
        <dbReference type="PROSITE" id="PS51387"/>
    </source>
</evidence>
<dbReference type="Proteomes" id="UP001338125">
    <property type="component" value="Unassembled WGS sequence"/>
</dbReference>
<evidence type="ECO:0000313" key="7">
    <source>
        <dbReference type="EMBL" id="KAK5994208.1"/>
    </source>
</evidence>
<evidence type="ECO:0000256" key="3">
    <source>
        <dbReference type="ARBA" id="ARBA00022692"/>
    </source>
</evidence>
<keyword evidence="4" id="KW-1133">Transmembrane helix</keyword>
<dbReference type="EMBL" id="JAVFKD010000012">
    <property type="protein sequence ID" value="KAK5994208.1"/>
    <property type="molecule type" value="Genomic_DNA"/>
</dbReference>
<reference evidence="7 8" key="1">
    <citation type="submission" date="2024-01" db="EMBL/GenBank/DDBJ databases">
        <title>Complete genome of Cladobotryum mycophilum ATHUM6906.</title>
        <authorList>
            <person name="Christinaki A.C."/>
            <person name="Myridakis A.I."/>
            <person name="Kouvelis V.N."/>
        </authorList>
    </citation>
    <scope>NUCLEOTIDE SEQUENCE [LARGE SCALE GENOMIC DNA]</scope>
    <source>
        <strain evidence="7 8">ATHUM6906</strain>
    </source>
</reference>
<dbReference type="InterPro" id="IPR006094">
    <property type="entry name" value="Oxid_FAD_bind_N"/>
</dbReference>
<keyword evidence="5" id="KW-0472">Membrane</keyword>
<proteinExistence type="predicted"/>
<comment type="caution">
    <text evidence="7">The sequence shown here is derived from an EMBL/GenBank/DDBJ whole genome shotgun (WGS) entry which is preliminary data.</text>
</comment>
<dbReference type="EC" id="1.3.1.72" evidence="2"/>
<dbReference type="PANTHER" id="PTHR10801:SF10">
    <property type="entry name" value="FAD BINDING DOMAIN PROTEIN (AFU_ORTHOLOGUE AFUA_6G14300)"/>
    <property type="match status" value="1"/>
</dbReference>
<keyword evidence="8" id="KW-1185">Reference proteome</keyword>
<accession>A0ABR0SQ13</accession>
<keyword evidence="3" id="KW-0812">Transmembrane</keyword>
<name>A0ABR0SQ13_9HYPO</name>
<evidence type="ECO:0000313" key="8">
    <source>
        <dbReference type="Proteomes" id="UP001338125"/>
    </source>
</evidence>
<organism evidence="7 8">
    <name type="scientific">Cladobotryum mycophilum</name>
    <dbReference type="NCBI Taxonomy" id="491253"/>
    <lineage>
        <taxon>Eukaryota</taxon>
        <taxon>Fungi</taxon>
        <taxon>Dikarya</taxon>
        <taxon>Ascomycota</taxon>
        <taxon>Pezizomycotina</taxon>
        <taxon>Sordariomycetes</taxon>
        <taxon>Hypocreomycetidae</taxon>
        <taxon>Hypocreales</taxon>
        <taxon>Hypocreaceae</taxon>
        <taxon>Cladobotryum</taxon>
    </lineage>
</organism>
<evidence type="ECO:0000256" key="1">
    <source>
        <dbReference type="ARBA" id="ARBA00004167"/>
    </source>
</evidence>